<protein>
    <submittedName>
        <fullName evidence="2">Uncharacterized protein</fullName>
    </submittedName>
</protein>
<keyword evidence="1" id="KW-0812">Transmembrane</keyword>
<evidence type="ECO:0000313" key="3">
    <source>
        <dbReference type="Proteomes" id="UP000193411"/>
    </source>
</evidence>
<comment type="caution">
    <text evidence="2">The sequence shown here is derived from an EMBL/GenBank/DDBJ whole genome shotgun (WGS) entry which is preliminary data.</text>
</comment>
<proteinExistence type="predicted"/>
<organism evidence="2 3">
    <name type="scientific">Catenaria anguillulae PL171</name>
    <dbReference type="NCBI Taxonomy" id="765915"/>
    <lineage>
        <taxon>Eukaryota</taxon>
        <taxon>Fungi</taxon>
        <taxon>Fungi incertae sedis</taxon>
        <taxon>Blastocladiomycota</taxon>
        <taxon>Blastocladiomycetes</taxon>
        <taxon>Blastocladiales</taxon>
        <taxon>Catenariaceae</taxon>
        <taxon>Catenaria</taxon>
    </lineage>
</organism>
<keyword evidence="1" id="KW-1133">Transmembrane helix</keyword>
<keyword evidence="3" id="KW-1185">Reference proteome</keyword>
<evidence type="ECO:0000256" key="1">
    <source>
        <dbReference type="SAM" id="Phobius"/>
    </source>
</evidence>
<keyword evidence="1" id="KW-0472">Membrane</keyword>
<dbReference type="AlphaFoldDB" id="A0A1Y2HQB6"/>
<dbReference type="EMBL" id="MCFL01000020">
    <property type="protein sequence ID" value="ORZ35883.1"/>
    <property type="molecule type" value="Genomic_DNA"/>
</dbReference>
<feature type="transmembrane region" description="Helical" evidence="1">
    <location>
        <begin position="55"/>
        <end position="79"/>
    </location>
</feature>
<feature type="transmembrane region" description="Helical" evidence="1">
    <location>
        <begin position="125"/>
        <end position="146"/>
    </location>
</feature>
<sequence length="206" mass="22671">MTMKAQPNKASSIPNKLAEQASFAMKIGTTAYGSHSEPFNHAAPPRRCCCGCFPLPAGTVLILVLHLVIGIYSTLNLVFTKSIPAIGSTSISESCSFAVSTVLILAYLAMLYGEFKRNVNVYRLAAKWNVVLFLAATGLMVHEVLIGRASWPMYFDSATLVLSIMCAWFLLFGYWTWVLYKDAEAMQVEIRCEDERREGKGVGAIV</sequence>
<accession>A0A1Y2HQB6</accession>
<name>A0A1Y2HQB6_9FUNG</name>
<feature type="transmembrane region" description="Helical" evidence="1">
    <location>
        <begin position="158"/>
        <end position="177"/>
    </location>
</feature>
<reference evidence="2 3" key="1">
    <citation type="submission" date="2016-07" db="EMBL/GenBank/DDBJ databases">
        <title>Pervasive Adenine N6-methylation of Active Genes in Fungi.</title>
        <authorList>
            <consortium name="DOE Joint Genome Institute"/>
            <person name="Mondo S.J."/>
            <person name="Dannebaum R.O."/>
            <person name="Kuo R.C."/>
            <person name="Labutti K."/>
            <person name="Haridas S."/>
            <person name="Kuo A."/>
            <person name="Salamov A."/>
            <person name="Ahrendt S.R."/>
            <person name="Lipzen A."/>
            <person name="Sullivan W."/>
            <person name="Andreopoulos W.B."/>
            <person name="Clum A."/>
            <person name="Lindquist E."/>
            <person name="Daum C."/>
            <person name="Ramamoorthy G.K."/>
            <person name="Gryganskyi A."/>
            <person name="Culley D."/>
            <person name="Magnuson J.K."/>
            <person name="James T.Y."/>
            <person name="O'Malley M.A."/>
            <person name="Stajich J.E."/>
            <person name="Spatafora J.W."/>
            <person name="Visel A."/>
            <person name="Grigoriev I.V."/>
        </authorList>
    </citation>
    <scope>NUCLEOTIDE SEQUENCE [LARGE SCALE GENOMIC DNA]</scope>
    <source>
        <strain evidence="2 3">PL171</strain>
    </source>
</reference>
<feature type="transmembrane region" description="Helical" evidence="1">
    <location>
        <begin position="91"/>
        <end position="113"/>
    </location>
</feature>
<evidence type="ECO:0000313" key="2">
    <source>
        <dbReference type="EMBL" id="ORZ35883.1"/>
    </source>
</evidence>
<dbReference type="Proteomes" id="UP000193411">
    <property type="component" value="Unassembled WGS sequence"/>
</dbReference>
<gene>
    <name evidence="2" type="ORF">BCR44DRAFT_41927</name>
</gene>